<dbReference type="AlphaFoldDB" id="A0AA38WSG0"/>
<name>A0AA38WSG0_9ASTR</name>
<proteinExistence type="predicted"/>
<dbReference type="PANTHER" id="PTHR11439">
    <property type="entry name" value="GAG-POL-RELATED RETROTRANSPOSON"/>
    <property type="match status" value="1"/>
</dbReference>
<gene>
    <name evidence="1" type="ORF">OSB04_006061</name>
</gene>
<keyword evidence="2" id="KW-1185">Reference proteome</keyword>
<dbReference type="CDD" id="cd09272">
    <property type="entry name" value="RNase_HI_RT_Ty1"/>
    <property type="match status" value="1"/>
</dbReference>
<dbReference type="PANTHER" id="PTHR11439:SF483">
    <property type="entry name" value="PEPTIDE SYNTHASE GLIP-LIKE, PUTATIVE (AFU_ORTHOLOGUE AFUA_3G12920)-RELATED"/>
    <property type="match status" value="1"/>
</dbReference>
<dbReference type="EMBL" id="JARYMX010000002">
    <property type="protein sequence ID" value="KAJ9560901.1"/>
    <property type="molecule type" value="Genomic_DNA"/>
</dbReference>
<comment type="caution">
    <text evidence="1">The sequence shown here is derived from an EMBL/GenBank/DDBJ whole genome shotgun (WGS) entry which is preliminary data.</text>
</comment>
<accession>A0AA38WSG0</accession>
<organism evidence="1 2">
    <name type="scientific">Centaurea solstitialis</name>
    <name type="common">yellow star-thistle</name>
    <dbReference type="NCBI Taxonomy" id="347529"/>
    <lineage>
        <taxon>Eukaryota</taxon>
        <taxon>Viridiplantae</taxon>
        <taxon>Streptophyta</taxon>
        <taxon>Embryophyta</taxon>
        <taxon>Tracheophyta</taxon>
        <taxon>Spermatophyta</taxon>
        <taxon>Magnoliopsida</taxon>
        <taxon>eudicotyledons</taxon>
        <taxon>Gunneridae</taxon>
        <taxon>Pentapetalae</taxon>
        <taxon>asterids</taxon>
        <taxon>campanulids</taxon>
        <taxon>Asterales</taxon>
        <taxon>Asteraceae</taxon>
        <taxon>Carduoideae</taxon>
        <taxon>Cardueae</taxon>
        <taxon>Centaureinae</taxon>
        <taxon>Centaurea</taxon>
    </lineage>
</organism>
<evidence type="ECO:0000313" key="1">
    <source>
        <dbReference type="EMBL" id="KAJ9560901.1"/>
    </source>
</evidence>
<reference evidence="1" key="1">
    <citation type="submission" date="2023-03" db="EMBL/GenBank/DDBJ databases">
        <title>Chromosome-scale reference genome and RAD-based genetic map of yellow starthistle (Centaurea solstitialis) reveal putative structural variation and QTLs associated with invader traits.</title>
        <authorList>
            <person name="Reatini B."/>
            <person name="Cang F.A."/>
            <person name="Jiang Q."/>
            <person name="Mckibben M.T.W."/>
            <person name="Barker M.S."/>
            <person name="Rieseberg L.H."/>
            <person name="Dlugosch K.M."/>
        </authorList>
    </citation>
    <scope>NUCLEOTIDE SEQUENCE</scope>
    <source>
        <strain evidence="1">CAN-66</strain>
        <tissue evidence="1">Leaf</tissue>
    </source>
</reference>
<evidence type="ECO:0000313" key="2">
    <source>
        <dbReference type="Proteomes" id="UP001172457"/>
    </source>
</evidence>
<sequence>MSCYNIDLSGKPVDQKNYHAIIGSLLYLTASRPDIVFCMGLLEALERKSTKSCEKVGKVQKVKQKFFASRSANLAPRRGGFLEDSCFLLTSRSSSESQFAVKEKGRIDFMSVDRGKIVTRSLLSSIRSSSVSRNPRDSHLSAVKRILRYLKGTSDFGLWYPKDSSFELIAYTDSDHAGCKLNRKITSEAYQFLGEKLVSWSSQKQNCISLSTAEAEYVVAASSLDENTTSRLWLHHAEDPGVLRLQECNSNHGKLNFGYTMQRILVYFIKDHAEKGNIELYFVESDLQLADLFIKPFYEKHHFFLLSKLRMLDLPAED</sequence>
<dbReference type="Proteomes" id="UP001172457">
    <property type="component" value="Chromosome 2"/>
</dbReference>
<protein>
    <submittedName>
        <fullName evidence="1">Uncharacterized protein</fullName>
    </submittedName>
</protein>